<evidence type="ECO:0000256" key="1">
    <source>
        <dbReference type="SAM" id="SignalP"/>
    </source>
</evidence>
<accession>A0A346NHN7</accession>
<keyword evidence="1" id="KW-0732">Signal</keyword>
<dbReference type="Proteomes" id="UP000262073">
    <property type="component" value="Chromosome"/>
</dbReference>
<reference evidence="2 3" key="1">
    <citation type="submission" date="2018-08" db="EMBL/GenBank/DDBJ databases">
        <title>Salinimonas sediminis sp. nov., a piezophilic bacterium isolated from a deep-sea sediment sample from the New Britain Trench.</title>
        <authorList>
            <person name="Cao J."/>
        </authorList>
    </citation>
    <scope>NUCLEOTIDE SEQUENCE [LARGE SCALE GENOMIC DNA]</scope>
    <source>
        <strain evidence="2 3">N102</strain>
    </source>
</reference>
<evidence type="ECO:0008006" key="4">
    <source>
        <dbReference type="Google" id="ProtNLM"/>
    </source>
</evidence>
<proteinExistence type="predicted"/>
<keyword evidence="3" id="KW-1185">Reference proteome</keyword>
<dbReference type="EMBL" id="CP031769">
    <property type="protein sequence ID" value="AXR05044.1"/>
    <property type="molecule type" value="Genomic_DNA"/>
</dbReference>
<feature type="signal peptide" evidence="1">
    <location>
        <begin position="1"/>
        <end position="23"/>
    </location>
</feature>
<dbReference type="AlphaFoldDB" id="A0A346NHN7"/>
<gene>
    <name evidence="2" type="ORF">D0Y50_00865</name>
</gene>
<dbReference type="RefSeq" id="WP_117315034.1">
    <property type="nucleotide sequence ID" value="NZ_CP031769.1"/>
</dbReference>
<name>A0A346NHN7_9ALTE</name>
<organism evidence="2 3">
    <name type="scientific">Salinimonas sediminis</name>
    <dbReference type="NCBI Taxonomy" id="2303538"/>
    <lineage>
        <taxon>Bacteria</taxon>
        <taxon>Pseudomonadati</taxon>
        <taxon>Pseudomonadota</taxon>
        <taxon>Gammaproteobacteria</taxon>
        <taxon>Alteromonadales</taxon>
        <taxon>Alteromonadaceae</taxon>
        <taxon>Alteromonas/Salinimonas group</taxon>
        <taxon>Salinimonas</taxon>
    </lineage>
</organism>
<dbReference type="OrthoDB" id="6335804at2"/>
<evidence type="ECO:0000313" key="3">
    <source>
        <dbReference type="Proteomes" id="UP000262073"/>
    </source>
</evidence>
<dbReference type="KEGG" id="salm:D0Y50_00865"/>
<evidence type="ECO:0000313" key="2">
    <source>
        <dbReference type="EMBL" id="AXR05044.1"/>
    </source>
</evidence>
<protein>
    <recommendedName>
        <fullName evidence="4">DUF3187 family protein</fullName>
    </recommendedName>
</protein>
<sequence>MNKPIWCFWVLLMPAYLLLPAIADDAPYYHTVDAEVRMEGRSDKEEKWQYRLRYYPTITLTDDDSLSVNGLITTGSGFNSTHNSLDGSAEPIYLRRLFLRKSYGKGKTEIGVLPTYKGSISLSGLSKDGWIKGIRQVVQQDEDSAFELVVGNLENLDAAHALDFPDELNYFELEYSTALDDGQSMEASIERMLSGNFIRLEYKYDLGEEHAGTIEWVQRIDDSQTKMVAGFTGELDTRVGLLGYATYYSYTSEGFGPRGTLTEEFIDTGHGYSLDFFGTLSGVPNTSWFLGYDTVDGTHRVQIGINVFLD</sequence>
<feature type="chain" id="PRO_5017072553" description="DUF3187 family protein" evidence="1">
    <location>
        <begin position="24"/>
        <end position="310"/>
    </location>
</feature>